<gene>
    <name evidence="1" type="ORF">DTL42_13165</name>
</gene>
<reference evidence="1 2" key="1">
    <citation type="submission" date="2018-07" db="EMBL/GenBank/DDBJ databases">
        <title>Comparative genomes isolates from brazilian mangrove.</title>
        <authorList>
            <person name="De Araujo J.E."/>
            <person name="Taketani R.G."/>
            <person name="Silva M.C.P."/>
            <person name="Lourenco M.V."/>
            <person name="Oliveira V.M."/>
            <person name="Andreote F.D."/>
        </authorList>
    </citation>
    <scope>NUCLEOTIDE SEQUENCE [LARGE SCALE GENOMIC DNA]</scope>
    <source>
        <strain evidence="1 2">HEX PRIS-MGV</strain>
    </source>
</reference>
<dbReference type="EMBL" id="QPEX01000024">
    <property type="protein sequence ID" value="RCS49468.1"/>
    <property type="molecule type" value="Genomic_DNA"/>
</dbReference>
<accession>A0A368KRF2</accession>
<dbReference type="Proteomes" id="UP000253562">
    <property type="component" value="Unassembled WGS sequence"/>
</dbReference>
<organism evidence="1 2">
    <name type="scientific">Bremerella cremea</name>
    <dbReference type="NCBI Taxonomy" id="1031537"/>
    <lineage>
        <taxon>Bacteria</taxon>
        <taxon>Pseudomonadati</taxon>
        <taxon>Planctomycetota</taxon>
        <taxon>Planctomycetia</taxon>
        <taxon>Pirellulales</taxon>
        <taxon>Pirellulaceae</taxon>
        <taxon>Bremerella</taxon>
    </lineage>
</organism>
<dbReference type="Pfam" id="PF18934">
    <property type="entry name" value="DUF5682"/>
    <property type="match status" value="1"/>
</dbReference>
<protein>
    <submittedName>
        <fullName evidence="1">Uncharacterized protein</fullName>
    </submittedName>
</protein>
<dbReference type="InterPro" id="IPR043737">
    <property type="entry name" value="DUF5682"/>
</dbReference>
<dbReference type="RefSeq" id="WP_114369180.1">
    <property type="nucleotide sequence ID" value="NZ_QPEX01000024.1"/>
</dbReference>
<proteinExistence type="predicted"/>
<dbReference type="OrthoDB" id="9768066at2"/>
<sequence length="786" mass="88370">MTHVANSADIGESEVNRLLNRLCQLETDVVYFPVRHHSPVSAAMVSRCIDACQAAAVLIEGPSDYNEHLDELLLDHQLPIAIYSYFRSSEQTRGAYYPFCEYSPEWLALKHGSQIGAKLQFIDLPWTHVARHDGAAHRYADAELRKGRYVHWLCERMQVEDFDDLWDKIVESQQQIDLDDYMQRVHSLCFHIRLWEEHISEADRLREAFMVERIQAVREEVSGPIVVVTGGFHSSALAARIAGFDCPGIDTPQHDTATVPIDQQGISLTTYSYERLDNLSGYNAGMPSPGFYEHAYRQRVSGQPFSHQPLLMDLVEQLRERKQTLSTADLIAVETSARALAAIREREHVWRRDLIDAVILALIKDELQYGCASPFLDAVHAVLRGQRRGKLAEGTRMPPLVQDIVHQLEYAKIDVSRRGQALELNLLNPKELAKSRLLHRLRILGIIGFQCTGGTDFLKRDDLQRLWESWLIMWGPEFDSSCIEASRYGPSLADAASNCLVEKAQQGIHDAVMAATLLVESAKAGIETMSATLKERLRTLIQAESQFANVATALGHLTFLYHYDEAFGTANLPQVGEILSEAFVRSLWLLELLGNSPDVDGSLVRGMQAIQETYRRADQTLEIDHNEYIQVLSRVEQDKHKPPAVRGAAAGILWSLGEANSEQVLGDLLTFADASQLGDFLTGLFALAREVAQRDPQLVQTIDRLLLEFGSDDFQAALPSLRLAFTYFTPREKHHMLTTLFESLGLKDVRPLDKLTVNAAVAAEALAMEERIFEALQHYGLEADHE</sequence>
<name>A0A368KRF2_9BACT</name>
<dbReference type="AlphaFoldDB" id="A0A368KRF2"/>
<evidence type="ECO:0000313" key="1">
    <source>
        <dbReference type="EMBL" id="RCS49468.1"/>
    </source>
</evidence>
<evidence type="ECO:0000313" key="2">
    <source>
        <dbReference type="Proteomes" id="UP000253562"/>
    </source>
</evidence>
<comment type="caution">
    <text evidence="1">The sequence shown here is derived from an EMBL/GenBank/DDBJ whole genome shotgun (WGS) entry which is preliminary data.</text>
</comment>